<evidence type="ECO:0000313" key="3">
    <source>
        <dbReference type="Proteomes" id="UP000198407"/>
    </source>
</evidence>
<dbReference type="InterPro" id="IPR051396">
    <property type="entry name" value="Bact_Antivir_Def_Nuclease"/>
</dbReference>
<evidence type="ECO:0000313" key="2">
    <source>
        <dbReference type="EMBL" id="SNS52829.1"/>
    </source>
</evidence>
<dbReference type="AlphaFoldDB" id="A0A239F7C2"/>
<dbReference type="OrthoDB" id="3322489at2"/>
<dbReference type="RefSeq" id="WP_052419441.1">
    <property type="nucleotide sequence ID" value="NZ_FZOL01000009.1"/>
</dbReference>
<dbReference type="InterPro" id="IPR041685">
    <property type="entry name" value="AAA_GajA/Old/RecF-like"/>
</dbReference>
<evidence type="ECO:0000259" key="1">
    <source>
        <dbReference type="Pfam" id="PF13175"/>
    </source>
</evidence>
<proteinExistence type="predicted"/>
<sequence>MTERIYLPGLALAHYKGFGPDLQFMGPFKAINFFVGTNNSGKSSILEFISNHSNTFLSQSMERREATDLKDLDFNVKIHKRGPEVALCENANELRDKSTYTLSASDIQNALSDLIGSYSDKQGLVWYNKNERDLISHYALCEISEKSLNLLHDYYRTPQPMEVWKQHIIDNTQDWYGAKCISIPSLRETTYTNDNTHSSNGQGFINRISEIQNPADYGVNVHAQYNKLNDFLRKVTEEESIKIEVSHKHELSVIIEDKKLPIASLGMGLQQLIVIGVNCVLNDGILICIEEPELHLHPTLQRRLIHYLHEETTNQYFIATHSATLIDTPNAAIFQVYQAEGFTRVSAAPSSDERWSTLQNLGYRQSDLIQSNCIVWVEGPSDRLYVNHWLHKKDSTLREGIDYAIMFYGGRLLAHLSADAPDSKQDIEALIALRNINQNLAFLIDSDKDTPDKPINSTKERVRSELKKCAGLCWITQGREIENYVSATSMQEALSTCYPKFKQQISNGQYDHTLPFLRTDDKEQDVVDKMKVAQNICSREAELDVLDLEARIDELVTFIHRCNGHRATAPRPADSIP</sequence>
<organism evidence="2 3">
    <name type="scientific">Pseudomonas japonica</name>
    <dbReference type="NCBI Taxonomy" id="256466"/>
    <lineage>
        <taxon>Bacteria</taxon>
        <taxon>Pseudomonadati</taxon>
        <taxon>Pseudomonadota</taxon>
        <taxon>Gammaproteobacteria</taxon>
        <taxon>Pseudomonadales</taxon>
        <taxon>Pseudomonadaceae</taxon>
        <taxon>Pseudomonas</taxon>
    </lineage>
</organism>
<name>A0A239F7C2_9PSED</name>
<keyword evidence="3" id="KW-1185">Reference proteome</keyword>
<dbReference type="EMBL" id="FZOL01000009">
    <property type="protein sequence ID" value="SNS52829.1"/>
    <property type="molecule type" value="Genomic_DNA"/>
</dbReference>
<dbReference type="SUPFAM" id="SSF52540">
    <property type="entry name" value="P-loop containing nucleoside triphosphate hydrolases"/>
    <property type="match status" value="1"/>
</dbReference>
<protein>
    <submittedName>
        <fullName evidence="2">AAA ATPase domain-containing protein</fullName>
    </submittedName>
</protein>
<dbReference type="Proteomes" id="UP000198407">
    <property type="component" value="Unassembled WGS sequence"/>
</dbReference>
<dbReference type="STRING" id="1215104.GCA_000730585_02600"/>
<dbReference type="InterPro" id="IPR027417">
    <property type="entry name" value="P-loop_NTPase"/>
</dbReference>
<dbReference type="PANTHER" id="PTHR43581">
    <property type="entry name" value="ATP/GTP PHOSPHATASE"/>
    <property type="match status" value="1"/>
</dbReference>
<reference evidence="3" key="1">
    <citation type="submission" date="2017-06" db="EMBL/GenBank/DDBJ databases">
        <authorList>
            <person name="Varghese N."/>
            <person name="Submissions S."/>
        </authorList>
    </citation>
    <scope>NUCLEOTIDE SEQUENCE [LARGE SCALE GENOMIC DNA]</scope>
    <source>
        <strain evidence="3">DSM 22348</strain>
    </source>
</reference>
<dbReference type="PANTHER" id="PTHR43581:SF4">
    <property type="entry name" value="ATP_GTP PHOSPHATASE"/>
    <property type="match status" value="1"/>
</dbReference>
<accession>A0A239F7C2</accession>
<gene>
    <name evidence="2" type="ORF">SAMN05444352_109167</name>
</gene>
<feature type="domain" description="Endonuclease GajA/Old nuclease/RecF-like AAA" evidence="1">
    <location>
        <begin position="153"/>
        <end position="326"/>
    </location>
</feature>
<dbReference type="Gene3D" id="3.40.50.300">
    <property type="entry name" value="P-loop containing nucleotide triphosphate hydrolases"/>
    <property type="match status" value="1"/>
</dbReference>
<dbReference type="Pfam" id="PF13175">
    <property type="entry name" value="AAA_15"/>
    <property type="match status" value="1"/>
</dbReference>